<keyword evidence="8 10" id="KW-0456">Lyase</keyword>
<dbReference type="Proteomes" id="UP000077248">
    <property type="component" value="Unassembled WGS sequence"/>
</dbReference>
<evidence type="ECO:0000256" key="9">
    <source>
        <dbReference type="ARBA" id="ARBA00025679"/>
    </source>
</evidence>
<dbReference type="PANTHER" id="PTHR33407">
    <property type="entry name" value="PECTATE LYASE F-RELATED"/>
    <property type="match status" value="1"/>
</dbReference>
<proteinExistence type="inferred from homology"/>
<accession>A0A177DMF6</accession>
<dbReference type="SUPFAM" id="SSF51126">
    <property type="entry name" value="Pectin lyase-like"/>
    <property type="match status" value="1"/>
</dbReference>
<comment type="cofactor">
    <cofactor evidence="2 10">
        <name>Ca(2+)</name>
        <dbReference type="ChEBI" id="CHEBI:29108"/>
    </cofactor>
</comment>
<dbReference type="PANTHER" id="PTHR33407:SF9">
    <property type="entry name" value="PECTATE LYASE F-RELATED"/>
    <property type="match status" value="1"/>
</dbReference>
<dbReference type="EC" id="4.2.2.2" evidence="10"/>
<dbReference type="OMA" id="VATTHKC"/>
<comment type="similarity">
    <text evidence="4 10">Belongs to the polysaccharide lyase 3 family.</text>
</comment>
<evidence type="ECO:0000256" key="8">
    <source>
        <dbReference type="ARBA" id="ARBA00023239"/>
    </source>
</evidence>
<evidence type="ECO:0000256" key="7">
    <source>
        <dbReference type="ARBA" id="ARBA00022837"/>
    </source>
</evidence>
<evidence type="ECO:0000256" key="10">
    <source>
        <dbReference type="RuleBase" id="RU367009"/>
    </source>
</evidence>
<keyword evidence="5 10" id="KW-0964">Secreted</keyword>
<evidence type="ECO:0000256" key="6">
    <source>
        <dbReference type="ARBA" id="ARBA00022729"/>
    </source>
</evidence>
<dbReference type="GeneID" id="29114697"/>
<dbReference type="InterPro" id="IPR012334">
    <property type="entry name" value="Pectin_lyas_fold"/>
</dbReference>
<organism evidence="11 12">
    <name type="scientific">Alternaria alternata</name>
    <name type="common">Alternaria rot fungus</name>
    <name type="synonym">Torula alternata</name>
    <dbReference type="NCBI Taxonomy" id="5599"/>
    <lineage>
        <taxon>Eukaryota</taxon>
        <taxon>Fungi</taxon>
        <taxon>Dikarya</taxon>
        <taxon>Ascomycota</taxon>
        <taxon>Pezizomycotina</taxon>
        <taxon>Dothideomycetes</taxon>
        <taxon>Pleosporomycetidae</taxon>
        <taxon>Pleosporales</taxon>
        <taxon>Pleosporineae</taxon>
        <taxon>Pleosporaceae</taxon>
        <taxon>Alternaria</taxon>
        <taxon>Alternaria sect. Alternaria</taxon>
        <taxon>Alternaria alternata complex</taxon>
    </lineage>
</organism>
<feature type="signal peptide" evidence="10">
    <location>
        <begin position="1"/>
        <end position="18"/>
    </location>
</feature>
<evidence type="ECO:0000313" key="12">
    <source>
        <dbReference type="Proteomes" id="UP000077248"/>
    </source>
</evidence>
<dbReference type="VEuPathDB" id="FungiDB:CC77DRAFT_1070027"/>
<dbReference type="AlphaFoldDB" id="A0A177DMF6"/>
<comment type="subcellular location">
    <subcellularLocation>
        <location evidence="3 10">Secreted</location>
    </subcellularLocation>
</comment>
<dbReference type="Gene3D" id="2.160.20.10">
    <property type="entry name" value="Single-stranded right-handed beta-helix, Pectin lyase-like"/>
    <property type="match status" value="1"/>
</dbReference>
<feature type="chain" id="PRO_5025087791" description="Pectate lyase" evidence="10">
    <location>
        <begin position="19"/>
        <end position="244"/>
    </location>
</feature>
<evidence type="ECO:0000256" key="1">
    <source>
        <dbReference type="ARBA" id="ARBA00000695"/>
    </source>
</evidence>
<dbReference type="InterPro" id="IPR011050">
    <property type="entry name" value="Pectin_lyase_fold/virulence"/>
</dbReference>
<gene>
    <name evidence="11" type="ORF">CC77DRAFT_1070027</name>
</gene>
<dbReference type="STRING" id="5599.A0A177DMF6"/>
<dbReference type="EMBL" id="KV441478">
    <property type="protein sequence ID" value="OAG20548.1"/>
    <property type="molecule type" value="Genomic_DNA"/>
</dbReference>
<sequence>MQFTSFTLAALAASLASAQVLHVPARVGTVQRASNARVSANRDFGMAEFDSGIICDDETKGPPVFILDDGVTIENLIIGPNQIDGIHCRGRCTLKNVWFRNVCEDAVTALGPGEVLIEGGGATGANDKVIQHNGKGRVTIRNYTVTNSGKLYRSCGNCSNNRANSPRHVVIENVRASGMTSDLVAINNNFGDTAVVTGTCGSNNKDVCMNYLGVEKEAGRDGPPMKNNNGCSGLGSVESLPVCR</sequence>
<dbReference type="GO" id="GO:0005576">
    <property type="term" value="C:extracellular region"/>
    <property type="evidence" value="ECO:0007669"/>
    <property type="project" value="UniProtKB-SubCell"/>
</dbReference>
<evidence type="ECO:0000256" key="4">
    <source>
        <dbReference type="ARBA" id="ARBA00006463"/>
    </source>
</evidence>
<dbReference type="GO" id="GO:0030570">
    <property type="term" value="F:pectate lyase activity"/>
    <property type="evidence" value="ECO:0007669"/>
    <property type="project" value="UniProtKB-UniRule"/>
</dbReference>
<dbReference type="InterPro" id="IPR004898">
    <property type="entry name" value="Pectate_lyase_PlyH/PlyE-like"/>
</dbReference>
<evidence type="ECO:0000313" key="11">
    <source>
        <dbReference type="EMBL" id="OAG20548.1"/>
    </source>
</evidence>
<dbReference type="Pfam" id="PF03211">
    <property type="entry name" value="Pectate_lyase"/>
    <property type="match status" value="1"/>
</dbReference>
<comment type="catalytic activity">
    <reaction evidence="1 10">
        <text>Eliminative cleavage of (1-&gt;4)-alpha-D-galacturonan to give oligosaccharides with 4-deoxy-alpha-D-galact-4-enuronosyl groups at their non-reducing ends.</text>
        <dbReference type="EC" id="4.2.2.2"/>
    </reaction>
</comment>
<evidence type="ECO:0000256" key="5">
    <source>
        <dbReference type="ARBA" id="ARBA00022525"/>
    </source>
</evidence>
<protein>
    <recommendedName>
        <fullName evidence="10">Pectate lyase</fullName>
        <ecNumber evidence="10">4.2.2.2</ecNumber>
    </recommendedName>
</protein>
<dbReference type="RefSeq" id="XP_018385969.1">
    <property type="nucleotide sequence ID" value="XM_018529103.1"/>
</dbReference>
<dbReference type="KEGG" id="aalt:CC77DRAFT_1070027"/>
<keyword evidence="7 10" id="KW-0106">Calcium</keyword>
<name>A0A177DMF6_ALTAL</name>
<dbReference type="GO" id="GO:0045490">
    <property type="term" value="P:pectin catabolic process"/>
    <property type="evidence" value="ECO:0007669"/>
    <property type="project" value="TreeGrafter"/>
</dbReference>
<keyword evidence="12" id="KW-1185">Reference proteome</keyword>
<comment type="function">
    <text evidence="9 10">Pectinolytic enzyme consist of four classes of enzymes: pectin lyase, polygalacturonase, pectin methylesterase and rhamnogalacturonase. Among pectinolytic enzymes, pectin lyase is the most important in depolymerization of pectin, since it cleaves internal glycosidic bonds of highly methylated pectins. Favors pectate, the anion, over pectin, the methyl ester.</text>
</comment>
<keyword evidence="6 10" id="KW-0732">Signal</keyword>
<evidence type="ECO:0000256" key="3">
    <source>
        <dbReference type="ARBA" id="ARBA00004613"/>
    </source>
</evidence>
<evidence type="ECO:0000256" key="2">
    <source>
        <dbReference type="ARBA" id="ARBA00001913"/>
    </source>
</evidence>
<reference evidence="11 12" key="1">
    <citation type="submission" date="2016-05" db="EMBL/GenBank/DDBJ databases">
        <title>Comparative analysis of secretome profiles of manganese(II)-oxidizing ascomycete fungi.</title>
        <authorList>
            <consortium name="DOE Joint Genome Institute"/>
            <person name="Zeiner C.A."/>
            <person name="Purvine S.O."/>
            <person name="Zink E.M."/>
            <person name="Wu S."/>
            <person name="Pasa-Tolic L."/>
            <person name="Chaput D.L."/>
            <person name="Haridas S."/>
            <person name="Grigoriev I.V."/>
            <person name="Santelli C.M."/>
            <person name="Hansel C.M."/>
        </authorList>
    </citation>
    <scope>NUCLEOTIDE SEQUENCE [LARGE SCALE GENOMIC DNA]</scope>
    <source>
        <strain evidence="11 12">SRC1lrK2f</strain>
    </source>
</reference>